<dbReference type="GO" id="GO:0097505">
    <property type="term" value="C:Rad6-Rad18 complex"/>
    <property type="evidence" value="ECO:0007669"/>
    <property type="project" value="TreeGrafter"/>
</dbReference>
<dbReference type="AlphaFoldDB" id="A0A4P9Y7Y5"/>
<comment type="subcellular location">
    <subcellularLocation>
        <location evidence="2">Nucleus</location>
    </subcellularLocation>
</comment>
<dbReference type="EMBL" id="KZ987744">
    <property type="protein sequence ID" value="RKP15267.1"/>
    <property type="molecule type" value="Genomic_DNA"/>
</dbReference>
<evidence type="ECO:0000256" key="14">
    <source>
        <dbReference type="ARBA" id="ARBA00023204"/>
    </source>
</evidence>
<comment type="catalytic activity">
    <reaction evidence="1">
        <text>S-ubiquitinyl-[E2 ubiquitin-conjugating enzyme]-L-cysteine + [acceptor protein]-L-lysine = [E2 ubiquitin-conjugating enzyme]-L-cysteine + N(6)-ubiquitinyl-[acceptor protein]-L-lysine.</text>
        <dbReference type="EC" id="2.3.2.27"/>
    </reaction>
</comment>
<evidence type="ECO:0000259" key="22">
    <source>
        <dbReference type="PROSITE" id="PS50800"/>
    </source>
</evidence>
<dbReference type="InterPro" id="IPR039577">
    <property type="entry name" value="Rad18"/>
</dbReference>
<sequence>MRPNSPKDAPEDWPKEGPGFLPMLDELLRCTICKTPFDAPMLLPDCGHSYCSLCIRKHLRQENYCPSCRTPVQEKQLVKVKCLEEVVLLFRRHRANTLSWMNDRVGRTGILDGEARREEDPVVEKPPTTYPSSTPPKVSEEPKMIPGSPSPSPSQIDNPCPICGNGLPNNPAKAERHVNLCMDGREKEASAMLDSPSGSSGVSAGSSATPKKVGIAGYVTPLTPGYVTLSSPGSPMDSASGLTTPKAIIPPKIPRPIYHTMKDRQLREMLAKHHLITTGSREAMIKRMKRFVIHYDANRDRAHPLSAHELVRQLARMEKNEEDEERAASSSGETRSGKMGEDEMKQHEIKYQDEFAALILEVKQRSKRGPEEGHESSDGASDDKRVKTTDKENQ</sequence>
<keyword evidence="13" id="KW-0238">DNA-binding</keyword>
<evidence type="ECO:0000256" key="8">
    <source>
        <dbReference type="ARBA" id="ARBA00022723"/>
    </source>
</evidence>
<dbReference type="CDD" id="cd16529">
    <property type="entry name" value="RING-HC_RAD18"/>
    <property type="match status" value="1"/>
</dbReference>
<evidence type="ECO:0000256" key="18">
    <source>
        <dbReference type="ARBA" id="ARBA00082369"/>
    </source>
</evidence>
<evidence type="ECO:0000256" key="5">
    <source>
        <dbReference type="ARBA" id="ARBA00012483"/>
    </source>
</evidence>
<dbReference type="GO" id="GO:0003697">
    <property type="term" value="F:single-stranded DNA binding"/>
    <property type="evidence" value="ECO:0007669"/>
    <property type="project" value="InterPro"/>
</dbReference>
<feature type="compositionally biased region" description="Basic and acidic residues" evidence="20">
    <location>
        <begin position="335"/>
        <end position="353"/>
    </location>
</feature>
<evidence type="ECO:0000256" key="6">
    <source>
        <dbReference type="ARBA" id="ARBA00015551"/>
    </source>
</evidence>
<dbReference type="InterPro" id="IPR003034">
    <property type="entry name" value="SAP_dom"/>
</dbReference>
<evidence type="ECO:0000256" key="20">
    <source>
        <dbReference type="SAM" id="MobiDB-lite"/>
    </source>
</evidence>
<evidence type="ECO:0000256" key="9">
    <source>
        <dbReference type="ARBA" id="ARBA00022763"/>
    </source>
</evidence>
<evidence type="ECO:0000256" key="16">
    <source>
        <dbReference type="ARBA" id="ARBA00031783"/>
    </source>
</evidence>
<dbReference type="SMART" id="SM00184">
    <property type="entry name" value="RING"/>
    <property type="match status" value="1"/>
</dbReference>
<gene>
    <name evidence="23" type="ORF">BJ684DRAFT_14464</name>
</gene>
<dbReference type="Proteomes" id="UP000267251">
    <property type="component" value="Unassembled WGS sequence"/>
</dbReference>
<evidence type="ECO:0000256" key="2">
    <source>
        <dbReference type="ARBA" id="ARBA00004123"/>
    </source>
</evidence>
<feature type="compositionally biased region" description="Basic and acidic residues" evidence="20">
    <location>
        <begin position="362"/>
        <end position="394"/>
    </location>
</feature>
<evidence type="ECO:0000256" key="4">
    <source>
        <dbReference type="ARBA" id="ARBA00009506"/>
    </source>
</evidence>
<dbReference type="GO" id="GO:0061630">
    <property type="term" value="F:ubiquitin protein ligase activity"/>
    <property type="evidence" value="ECO:0007669"/>
    <property type="project" value="UniProtKB-EC"/>
</dbReference>
<keyword evidence="11" id="KW-0833">Ubl conjugation pathway</keyword>
<dbReference type="GO" id="GO:0005634">
    <property type="term" value="C:nucleus"/>
    <property type="evidence" value="ECO:0007669"/>
    <property type="project" value="UniProtKB-SubCell"/>
</dbReference>
<dbReference type="Pfam" id="PF00097">
    <property type="entry name" value="zf-C3HC4"/>
    <property type="match status" value="1"/>
</dbReference>
<keyword evidence="12" id="KW-0862">Zinc</keyword>
<dbReference type="GO" id="GO:0008270">
    <property type="term" value="F:zinc ion binding"/>
    <property type="evidence" value="ECO:0007669"/>
    <property type="project" value="UniProtKB-KW"/>
</dbReference>
<dbReference type="PANTHER" id="PTHR14134">
    <property type="entry name" value="E3 UBIQUITIN-PROTEIN LIGASE RAD18"/>
    <property type="match status" value="1"/>
</dbReference>
<keyword evidence="24" id="KW-1185">Reference proteome</keyword>
<dbReference type="PROSITE" id="PS50089">
    <property type="entry name" value="ZF_RING_2"/>
    <property type="match status" value="1"/>
</dbReference>
<dbReference type="InterPro" id="IPR017907">
    <property type="entry name" value="Znf_RING_CS"/>
</dbReference>
<evidence type="ECO:0000313" key="23">
    <source>
        <dbReference type="EMBL" id="RKP15267.1"/>
    </source>
</evidence>
<dbReference type="PANTHER" id="PTHR14134:SF2">
    <property type="entry name" value="E3 UBIQUITIN-PROTEIN LIGASE RAD18"/>
    <property type="match status" value="1"/>
</dbReference>
<dbReference type="PROSITE" id="PS00518">
    <property type="entry name" value="ZF_RING_1"/>
    <property type="match status" value="1"/>
</dbReference>
<proteinExistence type="inferred from homology"/>
<dbReference type="GO" id="GO:0006513">
    <property type="term" value="P:protein monoubiquitination"/>
    <property type="evidence" value="ECO:0007669"/>
    <property type="project" value="InterPro"/>
</dbReference>
<feature type="compositionally biased region" description="Low complexity" evidence="20">
    <location>
        <begin position="126"/>
        <end position="136"/>
    </location>
</feature>
<evidence type="ECO:0000256" key="19">
    <source>
        <dbReference type="PROSITE-ProRule" id="PRU00175"/>
    </source>
</evidence>
<accession>A0A4P9Y7Y5</accession>
<evidence type="ECO:0000256" key="13">
    <source>
        <dbReference type="ARBA" id="ARBA00023125"/>
    </source>
</evidence>
<evidence type="ECO:0000256" key="10">
    <source>
        <dbReference type="ARBA" id="ARBA00022771"/>
    </source>
</evidence>
<dbReference type="EC" id="2.3.2.27" evidence="5"/>
<comment type="similarity">
    <text evidence="4">Belongs to the RAD18 family.</text>
</comment>
<keyword evidence="10 19" id="KW-0863">Zinc-finger</keyword>
<evidence type="ECO:0000256" key="11">
    <source>
        <dbReference type="ARBA" id="ARBA00022786"/>
    </source>
</evidence>
<dbReference type="FunFam" id="3.30.40.10:FF:000172">
    <property type="entry name" value="E3 ubiquitin-protein ligase RAD18"/>
    <property type="match status" value="1"/>
</dbReference>
<dbReference type="InterPro" id="IPR013083">
    <property type="entry name" value="Znf_RING/FYVE/PHD"/>
</dbReference>
<dbReference type="OrthoDB" id="9049620at2759"/>
<evidence type="ECO:0000256" key="7">
    <source>
        <dbReference type="ARBA" id="ARBA00022679"/>
    </source>
</evidence>
<name>A0A4P9Y7Y5_9FUNG</name>
<dbReference type="Gene3D" id="3.30.40.10">
    <property type="entry name" value="Zinc/RING finger domain, C3HC4 (zinc finger)"/>
    <property type="match status" value="1"/>
</dbReference>
<evidence type="ECO:0000259" key="21">
    <source>
        <dbReference type="PROSITE" id="PS50089"/>
    </source>
</evidence>
<dbReference type="InterPro" id="IPR018957">
    <property type="entry name" value="Znf_C3HC4_RING-type"/>
</dbReference>
<keyword evidence="9" id="KW-0227">DNA damage</keyword>
<feature type="compositionally biased region" description="Basic and acidic residues" evidence="20">
    <location>
        <begin position="113"/>
        <end position="123"/>
    </location>
</feature>
<dbReference type="SUPFAM" id="SSF57850">
    <property type="entry name" value="RING/U-box"/>
    <property type="match status" value="1"/>
</dbReference>
<keyword evidence="7" id="KW-0808">Transferase</keyword>
<evidence type="ECO:0000313" key="24">
    <source>
        <dbReference type="Proteomes" id="UP000267251"/>
    </source>
</evidence>
<evidence type="ECO:0000256" key="1">
    <source>
        <dbReference type="ARBA" id="ARBA00000900"/>
    </source>
</evidence>
<protein>
    <recommendedName>
        <fullName evidence="6">Postreplication repair E3 ubiquitin-protein ligase RAD18</fullName>
        <ecNumber evidence="5">2.3.2.27</ecNumber>
    </recommendedName>
    <alternativeName>
        <fullName evidence="17">Postreplication repair E3 ubiquitin-protein ligase rad18</fullName>
    </alternativeName>
    <alternativeName>
        <fullName evidence="16 18">RING-type E3 ubiquitin transferase RAD18</fullName>
    </alternativeName>
</protein>
<organism evidence="23 24">
    <name type="scientific">Piptocephalis cylindrospora</name>
    <dbReference type="NCBI Taxonomy" id="1907219"/>
    <lineage>
        <taxon>Eukaryota</taxon>
        <taxon>Fungi</taxon>
        <taxon>Fungi incertae sedis</taxon>
        <taxon>Zoopagomycota</taxon>
        <taxon>Zoopagomycotina</taxon>
        <taxon>Zoopagomycetes</taxon>
        <taxon>Zoopagales</taxon>
        <taxon>Piptocephalidaceae</taxon>
        <taxon>Piptocephalis</taxon>
    </lineage>
</organism>
<evidence type="ECO:0000256" key="15">
    <source>
        <dbReference type="ARBA" id="ARBA00023242"/>
    </source>
</evidence>
<feature type="domain" description="SAP" evidence="22">
    <location>
        <begin position="258"/>
        <end position="292"/>
    </location>
</feature>
<keyword evidence="8" id="KW-0479">Metal-binding</keyword>
<reference evidence="24" key="1">
    <citation type="journal article" date="2018" name="Nat. Microbiol.">
        <title>Leveraging single-cell genomics to expand the fungal tree of life.</title>
        <authorList>
            <person name="Ahrendt S.R."/>
            <person name="Quandt C.A."/>
            <person name="Ciobanu D."/>
            <person name="Clum A."/>
            <person name="Salamov A."/>
            <person name="Andreopoulos B."/>
            <person name="Cheng J.F."/>
            <person name="Woyke T."/>
            <person name="Pelin A."/>
            <person name="Henrissat B."/>
            <person name="Reynolds N.K."/>
            <person name="Benny G.L."/>
            <person name="Smith M.E."/>
            <person name="James T.Y."/>
            <person name="Grigoriev I.V."/>
        </authorList>
    </citation>
    <scope>NUCLEOTIDE SEQUENCE [LARGE SCALE GENOMIC DNA]</scope>
</reference>
<feature type="region of interest" description="Disordered" evidence="20">
    <location>
        <begin position="317"/>
        <end position="394"/>
    </location>
</feature>
<dbReference type="GO" id="GO:0006301">
    <property type="term" value="P:DNA damage tolerance"/>
    <property type="evidence" value="ECO:0007669"/>
    <property type="project" value="InterPro"/>
</dbReference>
<dbReference type="PROSITE" id="PS50800">
    <property type="entry name" value="SAP"/>
    <property type="match status" value="1"/>
</dbReference>
<dbReference type="InterPro" id="IPR001841">
    <property type="entry name" value="Znf_RING"/>
</dbReference>
<keyword evidence="14" id="KW-0234">DNA repair</keyword>
<comment type="pathway">
    <text evidence="3">Protein modification; protein ubiquitination.</text>
</comment>
<evidence type="ECO:0000256" key="12">
    <source>
        <dbReference type="ARBA" id="ARBA00022833"/>
    </source>
</evidence>
<feature type="region of interest" description="Disordered" evidence="20">
    <location>
        <begin position="111"/>
        <end position="157"/>
    </location>
</feature>
<dbReference type="GO" id="GO:0006281">
    <property type="term" value="P:DNA repair"/>
    <property type="evidence" value="ECO:0007669"/>
    <property type="project" value="UniProtKB-KW"/>
</dbReference>
<keyword evidence="15" id="KW-0539">Nucleus</keyword>
<evidence type="ECO:0000256" key="3">
    <source>
        <dbReference type="ARBA" id="ARBA00004906"/>
    </source>
</evidence>
<feature type="domain" description="RING-type" evidence="21">
    <location>
        <begin position="30"/>
        <end position="69"/>
    </location>
</feature>
<evidence type="ECO:0000256" key="17">
    <source>
        <dbReference type="ARBA" id="ARBA00074353"/>
    </source>
</evidence>